<dbReference type="EMBL" id="LFXJ01000005">
    <property type="protein sequence ID" value="KMY31722.1"/>
    <property type="molecule type" value="Genomic_DNA"/>
</dbReference>
<dbReference type="AlphaFoldDB" id="A0A0K9FBV7"/>
<dbReference type="PATRIC" id="fig|582475.4.peg.614"/>
<keyword evidence="1" id="KW-1133">Transmembrane helix</keyword>
<reference evidence="3" key="1">
    <citation type="submission" date="2015-07" db="EMBL/GenBank/DDBJ databases">
        <authorList>
            <consortium name="Consortium for Microbial Forensics and Genomics (microFORGE)"/>
            <person name="Knight B.M."/>
            <person name="Roberts D.P."/>
            <person name="Lin D."/>
            <person name="Hari K."/>
            <person name="Fletcher J."/>
            <person name="Melcher U."/>
            <person name="Blagden T."/>
            <person name="Winegar R.A."/>
        </authorList>
    </citation>
    <scope>NUCLEOTIDE SEQUENCE [LARGE SCALE GENOMIC DNA]</scope>
    <source>
        <strain evidence="3">DSM 23493</strain>
    </source>
</reference>
<keyword evidence="1" id="KW-0812">Transmembrane</keyword>
<evidence type="ECO:0000256" key="1">
    <source>
        <dbReference type="SAM" id="Phobius"/>
    </source>
</evidence>
<dbReference type="RefSeq" id="WP_049664445.1">
    <property type="nucleotide sequence ID" value="NZ_LFXJ01000005.1"/>
</dbReference>
<dbReference type="GeneID" id="96597805"/>
<accession>A0A0K9FBV7</accession>
<evidence type="ECO:0000313" key="3">
    <source>
        <dbReference type="Proteomes" id="UP000037326"/>
    </source>
</evidence>
<gene>
    <name evidence="2" type="ORF">ACZ11_05835</name>
</gene>
<organism evidence="2 3">
    <name type="scientific">Lysinibacillus xylanilyticus</name>
    <dbReference type="NCBI Taxonomy" id="582475"/>
    <lineage>
        <taxon>Bacteria</taxon>
        <taxon>Bacillati</taxon>
        <taxon>Bacillota</taxon>
        <taxon>Bacilli</taxon>
        <taxon>Bacillales</taxon>
        <taxon>Bacillaceae</taxon>
        <taxon>Lysinibacillus</taxon>
    </lineage>
</organism>
<keyword evidence="1" id="KW-0472">Membrane</keyword>
<protein>
    <submittedName>
        <fullName evidence="2">Uncharacterized protein</fullName>
    </submittedName>
</protein>
<proteinExistence type="predicted"/>
<sequence length="86" mass="9858">MKTSQIDFIKTASGFNYYCGHFSTDTQFADSLKYRVLDHEIQDGLTKNGLSYEGSQLRIHSRKLKIDAHIFVVMFNKALAMVGVFY</sequence>
<dbReference type="Proteomes" id="UP000037326">
    <property type="component" value="Unassembled WGS sequence"/>
</dbReference>
<comment type="caution">
    <text evidence="2">The sequence shown here is derived from an EMBL/GenBank/DDBJ whole genome shotgun (WGS) entry which is preliminary data.</text>
</comment>
<feature type="transmembrane region" description="Helical" evidence="1">
    <location>
        <begin position="66"/>
        <end position="85"/>
    </location>
</feature>
<name>A0A0K9FBV7_9BACI</name>
<evidence type="ECO:0000313" key="2">
    <source>
        <dbReference type="EMBL" id="KMY31722.1"/>
    </source>
</evidence>